<dbReference type="GO" id="GO:0005634">
    <property type="term" value="C:nucleus"/>
    <property type="evidence" value="ECO:0007669"/>
    <property type="project" value="TreeGrafter"/>
</dbReference>
<evidence type="ECO:0000256" key="1">
    <source>
        <dbReference type="SAM" id="MobiDB-lite"/>
    </source>
</evidence>
<evidence type="ECO:0000313" key="3">
    <source>
        <dbReference type="Proteomes" id="UP000326924"/>
    </source>
</evidence>
<dbReference type="InterPro" id="IPR013922">
    <property type="entry name" value="Cyclin_PHO80-like"/>
</dbReference>
<evidence type="ECO:0008006" key="4">
    <source>
        <dbReference type="Google" id="ProtNLM"/>
    </source>
</evidence>
<dbReference type="GO" id="GO:0019901">
    <property type="term" value="F:protein kinase binding"/>
    <property type="evidence" value="ECO:0007669"/>
    <property type="project" value="InterPro"/>
</dbReference>
<dbReference type="PANTHER" id="PTHR15615">
    <property type="match status" value="1"/>
</dbReference>
<accession>A0A5J5EFN9</accession>
<organism evidence="2 3">
    <name type="scientific">Sphaerosporella brunnea</name>
    <dbReference type="NCBI Taxonomy" id="1250544"/>
    <lineage>
        <taxon>Eukaryota</taxon>
        <taxon>Fungi</taxon>
        <taxon>Dikarya</taxon>
        <taxon>Ascomycota</taxon>
        <taxon>Pezizomycotina</taxon>
        <taxon>Pezizomycetes</taxon>
        <taxon>Pezizales</taxon>
        <taxon>Pyronemataceae</taxon>
        <taxon>Sphaerosporella</taxon>
    </lineage>
</organism>
<name>A0A5J5EFN9_9PEZI</name>
<dbReference type="GO" id="GO:0016538">
    <property type="term" value="F:cyclin-dependent protein serine/threonine kinase regulator activity"/>
    <property type="evidence" value="ECO:0007669"/>
    <property type="project" value="TreeGrafter"/>
</dbReference>
<dbReference type="EMBL" id="VXIS01000406">
    <property type="protein sequence ID" value="KAA8893746.1"/>
    <property type="molecule type" value="Genomic_DNA"/>
</dbReference>
<dbReference type="Proteomes" id="UP000326924">
    <property type="component" value="Unassembled WGS sequence"/>
</dbReference>
<dbReference type="InterPro" id="IPR036915">
    <property type="entry name" value="Cyclin-like_sf"/>
</dbReference>
<reference evidence="2 3" key="1">
    <citation type="submission" date="2019-09" db="EMBL/GenBank/DDBJ databases">
        <title>Draft genome of the ectomycorrhizal ascomycete Sphaerosporella brunnea.</title>
        <authorList>
            <consortium name="DOE Joint Genome Institute"/>
            <person name="Benucci G.M."/>
            <person name="Marozzi G."/>
            <person name="Antonielli L."/>
            <person name="Sanchez S."/>
            <person name="Marco P."/>
            <person name="Wang X."/>
            <person name="Falini L.B."/>
            <person name="Barry K."/>
            <person name="Haridas S."/>
            <person name="Lipzen A."/>
            <person name="Labutti K."/>
            <person name="Grigoriev I.V."/>
            <person name="Murat C."/>
            <person name="Martin F."/>
            <person name="Albertini E."/>
            <person name="Donnini D."/>
            <person name="Bonito G."/>
        </authorList>
    </citation>
    <scope>NUCLEOTIDE SEQUENCE [LARGE SCALE GENOMIC DNA]</scope>
    <source>
        <strain evidence="2 3">Sb_GMNB300</strain>
    </source>
</reference>
<dbReference type="Gene3D" id="1.10.472.10">
    <property type="entry name" value="Cyclin-like"/>
    <property type="match status" value="1"/>
</dbReference>
<dbReference type="PANTHER" id="PTHR15615:SF27">
    <property type="entry name" value="PHO85 CYCLIN CLG1"/>
    <property type="match status" value="1"/>
</dbReference>
<protein>
    <recommendedName>
        <fullName evidence="4">Cyclin-like protein</fullName>
    </recommendedName>
</protein>
<proteinExistence type="predicted"/>
<dbReference type="FunCoup" id="A0A5J5EFN9">
    <property type="interactions" value="18"/>
</dbReference>
<keyword evidence="3" id="KW-1185">Reference proteome</keyword>
<feature type="compositionally biased region" description="Low complexity" evidence="1">
    <location>
        <begin position="74"/>
        <end position="84"/>
    </location>
</feature>
<dbReference type="CDD" id="cd20557">
    <property type="entry name" value="CYCLIN_ScPCL1-like"/>
    <property type="match status" value="1"/>
</dbReference>
<dbReference type="GO" id="GO:0000307">
    <property type="term" value="C:cyclin-dependent protein kinase holoenzyme complex"/>
    <property type="evidence" value="ECO:0007669"/>
    <property type="project" value="TreeGrafter"/>
</dbReference>
<gene>
    <name evidence="2" type="ORF">FN846DRAFT_787518</name>
</gene>
<comment type="caution">
    <text evidence="2">The sequence shown here is derived from an EMBL/GenBank/DDBJ whole genome shotgun (WGS) entry which is preliminary data.</text>
</comment>
<dbReference type="OrthoDB" id="244495at2759"/>
<feature type="region of interest" description="Disordered" evidence="1">
    <location>
        <begin position="66"/>
        <end position="102"/>
    </location>
</feature>
<dbReference type="SUPFAM" id="SSF47954">
    <property type="entry name" value="Cyclin-like"/>
    <property type="match status" value="1"/>
</dbReference>
<dbReference type="InParanoid" id="A0A5J5EFN9"/>
<evidence type="ECO:0000313" key="2">
    <source>
        <dbReference type="EMBL" id="KAA8893746.1"/>
    </source>
</evidence>
<sequence length="456" mass="51540">MPCMNTYLPLTPPEYYPQYPGCGMQINQHQYAIGSQGLPVPEKGVYEINVDSFGRKLMPSFVRVPQGYHHHHQQQQQQQQPQQQSGYAGLPPPGITHPGTQFYAPVAHQPQRRMDATVPVDENYHLQVRQEARRQEQPAPQEEKLVGGVSAHLDYEMEEMTDFVGTMAQRLVLGPMSHDKLLPSYRKFVHQILSSTRLPSSTILLGLVYLRERMQSPPMSTMPRQDNNVYRLLTIALLLASKFLDDNTFQNKSWSEVTSIPVQELNALEKEWLKDMRWNLHVDPEGTKGFSQYKALWDAWMKKAVAPAPPLAPIETGLRARSHSTFSPAGPVYPFTPPQSGTLSDRIIQLPPVRANQPTEGGYWGWGIGDYSPPSAPHTGPPTPENLHYGWPVSNYGKPQPTPQQGNFSRLPPIVPYHPHGWHHHHHPQGAASCFHCRQQGNENFFNANYGQLIMA</sequence>
<dbReference type="AlphaFoldDB" id="A0A5J5EFN9"/>
<dbReference type="Pfam" id="PF08613">
    <property type="entry name" value="Cyclin"/>
    <property type="match status" value="1"/>
</dbReference>